<dbReference type="EMBL" id="CM023482">
    <property type="protein sequence ID" value="KAH6940265.1"/>
    <property type="molecule type" value="Genomic_DNA"/>
</dbReference>
<organism evidence="1 2">
    <name type="scientific">Hyalomma asiaticum</name>
    <name type="common">Tick</name>
    <dbReference type="NCBI Taxonomy" id="266040"/>
    <lineage>
        <taxon>Eukaryota</taxon>
        <taxon>Metazoa</taxon>
        <taxon>Ecdysozoa</taxon>
        <taxon>Arthropoda</taxon>
        <taxon>Chelicerata</taxon>
        <taxon>Arachnida</taxon>
        <taxon>Acari</taxon>
        <taxon>Parasitiformes</taxon>
        <taxon>Ixodida</taxon>
        <taxon>Ixodoidea</taxon>
        <taxon>Ixodidae</taxon>
        <taxon>Hyalomminae</taxon>
        <taxon>Hyalomma</taxon>
    </lineage>
</organism>
<gene>
    <name evidence="1" type="ORF">HPB50_026461</name>
</gene>
<keyword evidence="2" id="KW-1185">Reference proteome</keyword>
<accession>A0ACB7T022</accession>
<sequence length="153" mass="17161">MQANAVVYEAFPYGIVALDADEDGDLDCVMAVKQELDQNSKTAVYVMVLPPLLGKSGENHTYNIREGASPDQPIFTVDDGADGEKTLNYIYTNYKNCAVVDLPFKNKRKCSLWVKKDALQNTPQECMQQYEDNCDNAVVRFDEETCKGLFDNV</sequence>
<comment type="caution">
    <text evidence="1">The sequence shown here is derived from an EMBL/GenBank/DDBJ whole genome shotgun (WGS) entry which is preliminary data.</text>
</comment>
<evidence type="ECO:0000313" key="1">
    <source>
        <dbReference type="EMBL" id="KAH6940265.1"/>
    </source>
</evidence>
<proteinExistence type="predicted"/>
<dbReference type="Proteomes" id="UP000821845">
    <property type="component" value="Chromosome 2"/>
</dbReference>
<protein>
    <submittedName>
        <fullName evidence="1">Uncharacterized protein</fullName>
    </submittedName>
</protein>
<name>A0ACB7T022_HYAAI</name>
<reference evidence="1" key="1">
    <citation type="submission" date="2020-05" db="EMBL/GenBank/DDBJ databases">
        <title>Large-scale comparative analyses of tick genomes elucidate their genetic diversity and vector capacities.</title>
        <authorList>
            <person name="Jia N."/>
            <person name="Wang J."/>
            <person name="Shi W."/>
            <person name="Du L."/>
            <person name="Sun Y."/>
            <person name="Zhan W."/>
            <person name="Jiang J."/>
            <person name="Wang Q."/>
            <person name="Zhang B."/>
            <person name="Ji P."/>
            <person name="Sakyi L.B."/>
            <person name="Cui X."/>
            <person name="Yuan T."/>
            <person name="Jiang B."/>
            <person name="Yang W."/>
            <person name="Lam T.T.-Y."/>
            <person name="Chang Q."/>
            <person name="Ding S."/>
            <person name="Wang X."/>
            <person name="Zhu J."/>
            <person name="Ruan X."/>
            <person name="Zhao L."/>
            <person name="Wei J."/>
            <person name="Que T."/>
            <person name="Du C."/>
            <person name="Cheng J."/>
            <person name="Dai P."/>
            <person name="Han X."/>
            <person name="Huang E."/>
            <person name="Gao Y."/>
            <person name="Liu J."/>
            <person name="Shao H."/>
            <person name="Ye R."/>
            <person name="Li L."/>
            <person name="Wei W."/>
            <person name="Wang X."/>
            <person name="Wang C."/>
            <person name="Yang T."/>
            <person name="Huo Q."/>
            <person name="Li W."/>
            <person name="Guo W."/>
            <person name="Chen H."/>
            <person name="Zhou L."/>
            <person name="Ni X."/>
            <person name="Tian J."/>
            <person name="Zhou Y."/>
            <person name="Sheng Y."/>
            <person name="Liu T."/>
            <person name="Pan Y."/>
            <person name="Xia L."/>
            <person name="Li J."/>
            <person name="Zhao F."/>
            <person name="Cao W."/>
        </authorList>
    </citation>
    <scope>NUCLEOTIDE SEQUENCE</scope>
    <source>
        <strain evidence="1">Hyas-2018</strain>
    </source>
</reference>
<evidence type="ECO:0000313" key="2">
    <source>
        <dbReference type="Proteomes" id="UP000821845"/>
    </source>
</evidence>